<keyword evidence="3 6" id="KW-0812">Transmembrane</keyword>
<feature type="transmembrane region" description="Helical" evidence="6">
    <location>
        <begin position="144"/>
        <end position="166"/>
    </location>
</feature>
<organism evidence="7 8">
    <name type="scientific">Vitis vinifera</name>
    <name type="common">Grape</name>
    <dbReference type="NCBI Taxonomy" id="29760"/>
    <lineage>
        <taxon>Eukaryota</taxon>
        <taxon>Viridiplantae</taxon>
        <taxon>Streptophyta</taxon>
        <taxon>Embryophyta</taxon>
        <taxon>Tracheophyta</taxon>
        <taxon>Spermatophyta</taxon>
        <taxon>Magnoliopsida</taxon>
        <taxon>eudicotyledons</taxon>
        <taxon>Gunneridae</taxon>
        <taxon>Pentapetalae</taxon>
        <taxon>rosids</taxon>
        <taxon>Vitales</taxon>
        <taxon>Vitaceae</taxon>
        <taxon>Viteae</taxon>
        <taxon>Vitis</taxon>
    </lineage>
</organism>
<dbReference type="Pfam" id="PF03348">
    <property type="entry name" value="Serinc"/>
    <property type="match status" value="1"/>
</dbReference>
<feature type="transmembrane region" description="Helical" evidence="6">
    <location>
        <begin position="103"/>
        <end position="124"/>
    </location>
</feature>
<keyword evidence="5 6" id="KW-0472">Membrane</keyword>
<dbReference type="PANTHER" id="PTHR10383:SF23">
    <property type="entry name" value="SERINC-DOMAIN CONTAINING SERINE AND SPHINGOLIPID BIOSYNTHESIS PROTEIN"/>
    <property type="match status" value="1"/>
</dbReference>
<accession>A0A438IJ76</accession>
<comment type="caution">
    <text evidence="7">The sequence shown here is derived from an EMBL/GenBank/DDBJ whole genome shotgun (WGS) entry which is preliminary data.</text>
</comment>
<evidence type="ECO:0000256" key="1">
    <source>
        <dbReference type="ARBA" id="ARBA00004141"/>
    </source>
</evidence>
<name>A0A438IJ76_VITVI</name>
<protein>
    <submittedName>
        <fullName evidence="7">Serine incorporator 3</fullName>
    </submittedName>
</protein>
<feature type="transmembrane region" description="Helical" evidence="6">
    <location>
        <begin position="295"/>
        <end position="316"/>
    </location>
</feature>
<feature type="transmembrane region" description="Helical" evidence="6">
    <location>
        <begin position="173"/>
        <end position="194"/>
    </location>
</feature>
<evidence type="ECO:0000256" key="4">
    <source>
        <dbReference type="ARBA" id="ARBA00022989"/>
    </source>
</evidence>
<dbReference type="Proteomes" id="UP000288805">
    <property type="component" value="Unassembled WGS sequence"/>
</dbReference>
<feature type="transmembrane region" description="Helical" evidence="6">
    <location>
        <begin position="200"/>
        <end position="219"/>
    </location>
</feature>
<reference evidence="7 8" key="1">
    <citation type="journal article" date="2018" name="PLoS Genet.">
        <title>Population sequencing reveals clonal diversity and ancestral inbreeding in the grapevine cultivar Chardonnay.</title>
        <authorList>
            <person name="Roach M.J."/>
            <person name="Johnson D.L."/>
            <person name="Bohlmann J."/>
            <person name="van Vuuren H.J."/>
            <person name="Jones S.J."/>
            <person name="Pretorius I.S."/>
            <person name="Schmidt S.A."/>
            <person name="Borneman A.R."/>
        </authorList>
    </citation>
    <scope>NUCLEOTIDE SEQUENCE [LARGE SCALE GENOMIC DNA]</scope>
    <source>
        <strain evidence="8">cv. Chardonnay</strain>
        <tissue evidence="7">Leaf</tissue>
    </source>
</reference>
<evidence type="ECO:0000256" key="5">
    <source>
        <dbReference type="ARBA" id="ARBA00023136"/>
    </source>
</evidence>
<dbReference type="InterPro" id="IPR005016">
    <property type="entry name" value="TDE1/TMS"/>
</dbReference>
<evidence type="ECO:0000256" key="6">
    <source>
        <dbReference type="SAM" id="Phobius"/>
    </source>
</evidence>
<evidence type="ECO:0000313" key="7">
    <source>
        <dbReference type="EMBL" id="RVW96767.1"/>
    </source>
</evidence>
<dbReference type="EMBL" id="QGNW01000105">
    <property type="protein sequence ID" value="RVW96767.1"/>
    <property type="molecule type" value="Genomic_DNA"/>
</dbReference>
<comment type="similarity">
    <text evidence="2">Belongs to the TDE1 family.</text>
</comment>
<evidence type="ECO:0000313" key="8">
    <source>
        <dbReference type="Proteomes" id="UP000288805"/>
    </source>
</evidence>
<proteinExistence type="inferred from homology"/>
<comment type="subcellular location">
    <subcellularLocation>
        <location evidence="1">Membrane</location>
        <topology evidence="1">Multi-pass membrane protein</topology>
    </subcellularLocation>
</comment>
<evidence type="ECO:0000256" key="2">
    <source>
        <dbReference type="ARBA" id="ARBA00006665"/>
    </source>
</evidence>
<feature type="transmembrane region" description="Helical" evidence="6">
    <location>
        <begin position="240"/>
        <end position="267"/>
    </location>
</feature>
<dbReference type="PANTHER" id="PTHR10383">
    <property type="entry name" value="SERINE INCORPORATOR"/>
    <property type="match status" value="1"/>
</dbReference>
<evidence type="ECO:0000256" key="3">
    <source>
        <dbReference type="ARBA" id="ARBA00022692"/>
    </source>
</evidence>
<keyword evidence="4 6" id="KW-1133">Transmembrane helix</keyword>
<dbReference type="AlphaFoldDB" id="A0A438IJ76"/>
<dbReference type="GO" id="GO:0016020">
    <property type="term" value="C:membrane"/>
    <property type="evidence" value="ECO:0007669"/>
    <property type="project" value="UniProtKB-SubCell"/>
</dbReference>
<sequence>MSASAEVVEAKVGENNVISLEMVEELPTALEQKSVECSVERKKSLQARYSYGIIFLLTNLSAWFIRDYGQKVFPQLQYLESCGIEGRDCFHTMGVLRVSLGELARVGAGIFLVLQLISVIQFITWWNNYWMPDEKRKPSCFLGLFMSTLFYIASMSGIVLMYSLYAPRTSCSLNIFFITWTAILLVVMMAMSLHSKVNRGLLSSGIMASYIVFLCWSAIRSEPATENCNAQKQEKSNADWITVLFALPSSCFQSFLIAICAIVMATFSTGIDSQSFQFRKDEVQEEDDIPYKYGFFHMIFSLGAMYFAMLFISWNLDSSARKWSIDIGWASTWVKIVNEWLAATIYLWKLIFPVVRQTKVMDHEETTQQIHNSALP</sequence>
<gene>
    <name evidence="7" type="primary">SERINC3_1</name>
    <name evidence="7" type="ORF">CK203_026171</name>
</gene>